<sequence>MVWRVDVTEVSAEIAGAPGGFKFSKRTWIVNRSKQAQGTCRWTTSKANCNHFSWSWSTVERKFESKIPQAIYDLRMVLRAWLSHDWAGVRILALDPRVLWVFVVLQFMSIWGLTRPLDITTYWVIFGKSYMHLLHLVILFSKEDCDPNYSKVSIFTHERFCTSGFGAIVKASFFRVIGLHFRVNDAPGCEFVINQNHFAPYRCPVEVPDANTLLQIGSDFPRYPRLTWVAFGSKTAQLPILRLFGLPFDYHPSVNTTEALNFGRRKTLFMKDLAVHNVNAREALGNGIYMRLYPKDLDVHKHDIKEVHDNCCACFNYPKPL</sequence>
<comment type="caution">
    <text evidence="1">The sequence shown here is derived from an EMBL/GenBank/DDBJ whole genome shotgun (WGS) entry which is preliminary data.</text>
</comment>
<reference evidence="1" key="1">
    <citation type="submission" date="2020-11" db="EMBL/GenBank/DDBJ databases">
        <authorList>
            <consortium name="DOE Joint Genome Institute"/>
            <person name="Ahrendt S."/>
            <person name="Riley R."/>
            <person name="Andreopoulos W."/>
            <person name="Labutti K."/>
            <person name="Pangilinan J."/>
            <person name="Ruiz-Duenas F.J."/>
            <person name="Barrasa J.M."/>
            <person name="Sanchez-Garcia M."/>
            <person name="Camarero S."/>
            <person name="Miyauchi S."/>
            <person name="Serrano A."/>
            <person name="Linde D."/>
            <person name="Babiker R."/>
            <person name="Drula E."/>
            <person name="Ayuso-Fernandez I."/>
            <person name="Pacheco R."/>
            <person name="Padilla G."/>
            <person name="Ferreira P."/>
            <person name="Barriuso J."/>
            <person name="Kellner H."/>
            <person name="Castanera R."/>
            <person name="Alfaro M."/>
            <person name="Ramirez L."/>
            <person name="Pisabarro A.G."/>
            <person name="Kuo A."/>
            <person name="Tritt A."/>
            <person name="Lipzen A."/>
            <person name="He G."/>
            <person name="Yan M."/>
            <person name="Ng V."/>
            <person name="Cullen D."/>
            <person name="Martin F."/>
            <person name="Rosso M.-N."/>
            <person name="Henrissat B."/>
            <person name="Hibbett D."/>
            <person name="Martinez A.T."/>
            <person name="Grigoriev I.V."/>
        </authorList>
    </citation>
    <scope>NUCLEOTIDE SEQUENCE</scope>
    <source>
        <strain evidence="1">CBS 247.69</strain>
    </source>
</reference>
<name>A0A9P5Y0A4_9AGAR</name>
<dbReference type="Proteomes" id="UP000807353">
    <property type="component" value="Unassembled WGS sequence"/>
</dbReference>
<dbReference type="AlphaFoldDB" id="A0A9P5Y0A4"/>
<keyword evidence="2" id="KW-1185">Reference proteome</keyword>
<organism evidence="1 2">
    <name type="scientific">Collybia nuda</name>
    <dbReference type="NCBI Taxonomy" id="64659"/>
    <lineage>
        <taxon>Eukaryota</taxon>
        <taxon>Fungi</taxon>
        <taxon>Dikarya</taxon>
        <taxon>Basidiomycota</taxon>
        <taxon>Agaricomycotina</taxon>
        <taxon>Agaricomycetes</taxon>
        <taxon>Agaricomycetidae</taxon>
        <taxon>Agaricales</taxon>
        <taxon>Tricholomatineae</taxon>
        <taxon>Clitocybaceae</taxon>
        <taxon>Collybia</taxon>
    </lineage>
</organism>
<proteinExistence type="predicted"/>
<accession>A0A9P5Y0A4</accession>
<evidence type="ECO:0000313" key="1">
    <source>
        <dbReference type="EMBL" id="KAF9459988.1"/>
    </source>
</evidence>
<protein>
    <submittedName>
        <fullName evidence="1">Uncharacterized protein</fullName>
    </submittedName>
</protein>
<dbReference type="EMBL" id="MU150307">
    <property type="protein sequence ID" value="KAF9459988.1"/>
    <property type="molecule type" value="Genomic_DNA"/>
</dbReference>
<gene>
    <name evidence="1" type="ORF">BDZ94DRAFT_1238850</name>
</gene>
<evidence type="ECO:0000313" key="2">
    <source>
        <dbReference type="Proteomes" id="UP000807353"/>
    </source>
</evidence>